<dbReference type="GO" id="GO:0005507">
    <property type="term" value="F:copper ion binding"/>
    <property type="evidence" value="ECO:0007669"/>
    <property type="project" value="TreeGrafter"/>
</dbReference>
<comment type="catalytic activity">
    <reaction evidence="1">
        <text>inosine + phosphate = alpha-D-ribose 1-phosphate + hypoxanthine</text>
        <dbReference type="Rhea" id="RHEA:27646"/>
        <dbReference type="ChEBI" id="CHEBI:17368"/>
        <dbReference type="ChEBI" id="CHEBI:17596"/>
        <dbReference type="ChEBI" id="CHEBI:43474"/>
        <dbReference type="ChEBI" id="CHEBI:57720"/>
        <dbReference type="EC" id="2.4.2.1"/>
    </reaction>
    <physiologicalReaction direction="left-to-right" evidence="1">
        <dbReference type="Rhea" id="RHEA:27647"/>
    </physiologicalReaction>
</comment>
<evidence type="ECO:0000256" key="5">
    <source>
        <dbReference type="ARBA" id="ARBA00022723"/>
    </source>
</evidence>
<dbReference type="SUPFAM" id="SSF64438">
    <property type="entry name" value="CNF1/YfiH-like putative cysteine hydrolases"/>
    <property type="match status" value="1"/>
</dbReference>
<evidence type="ECO:0000256" key="1">
    <source>
        <dbReference type="ARBA" id="ARBA00000553"/>
    </source>
</evidence>
<evidence type="ECO:0000256" key="6">
    <source>
        <dbReference type="ARBA" id="ARBA00022801"/>
    </source>
</evidence>
<dbReference type="CDD" id="cd16833">
    <property type="entry name" value="YfiH"/>
    <property type="match status" value="1"/>
</dbReference>
<evidence type="ECO:0000256" key="7">
    <source>
        <dbReference type="ARBA" id="ARBA00022833"/>
    </source>
</evidence>
<evidence type="ECO:0000256" key="10">
    <source>
        <dbReference type="ARBA" id="ARBA00048968"/>
    </source>
</evidence>
<dbReference type="GO" id="GO:0016787">
    <property type="term" value="F:hydrolase activity"/>
    <property type="evidence" value="ECO:0007669"/>
    <property type="project" value="UniProtKB-KW"/>
</dbReference>
<evidence type="ECO:0000256" key="3">
    <source>
        <dbReference type="ARBA" id="ARBA00007353"/>
    </source>
</evidence>
<evidence type="ECO:0000313" key="12">
    <source>
        <dbReference type="EMBL" id="RWU85131.1"/>
    </source>
</evidence>
<keyword evidence="5" id="KW-0479">Metal-binding</keyword>
<keyword evidence="8" id="KW-0186">Copper</keyword>
<comment type="similarity">
    <text evidence="3">Belongs to the purine nucleoside phosphorylase YfiH/LACC1 family.</text>
</comment>
<evidence type="ECO:0000256" key="11">
    <source>
        <dbReference type="ARBA" id="ARBA00049893"/>
    </source>
</evidence>
<dbReference type="InterPro" id="IPR038371">
    <property type="entry name" value="Cu_polyphenol_OxRdtase_sf"/>
</dbReference>
<keyword evidence="6" id="KW-0378">Hydrolase</keyword>
<dbReference type="InterPro" id="IPR011324">
    <property type="entry name" value="Cytotoxic_necrot_fac-like_cat"/>
</dbReference>
<keyword evidence="7" id="KW-0862">Zinc</keyword>
<accession>A0A444B9V8</accession>
<dbReference type="RefSeq" id="WP_040880709.1">
    <property type="nucleotide sequence ID" value="NZ_ALWX01000014.1"/>
</dbReference>
<dbReference type="Gene3D" id="3.60.140.10">
    <property type="entry name" value="CNF1/YfiH-like putative cysteine hydrolases"/>
    <property type="match status" value="1"/>
</dbReference>
<evidence type="ECO:0000256" key="8">
    <source>
        <dbReference type="ARBA" id="ARBA00023008"/>
    </source>
</evidence>
<dbReference type="PANTHER" id="PTHR30616:SF2">
    <property type="entry name" value="PURINE NUCLEOSIDE PHOSPHORYLASE LACC1"/>
    <property type="match status" value="1"/>
</dbReference>
<evidence type="ECO:0000256" key="2">
    <source>
        <dbReference type="ARBA" id="ARBA00003215"/>
    </source>
</evidence>
<comment type="function">
    <text evidence="2">Purine nucleoside enzyme that catalyzes the phosphorolysis of adenosine and inosine nucleosides, yielding D-ribose 1-phosphate and the respective free bases, adenine and hypoxanthine. Also catalyzes the phosphorolysis of S-methyl-5'-thioadenosine into adenine and S-methyl-5-thio-alpha-D-ribose 1-phosphate. Also has adenosine deaminase activity.</text>
</comment>
<keyword evidence="13" id="KW-1185">Reference proteome</keyword>
<reference evidence="12 13" key="1">
    <citation type="journal article" date="2009" name="Int. J. Syst. Evol. Microbiol.">
        <title>Janibacter hoylei sp. nov., Bacillus isronensis sp. nov. and Bacillus aryabhattai sp. nov., isolated from cryotubes used for collecting air from the upper atmosphere.</title>
        <authorList>
            <person name="Shivaji S."/>
            <person name="Chaturvedi P."/>
            <person name="Begum Z."/>
            <person name="Pindi P.K."/>
            <person name="Manorama R."/>
            <person name="Padmanaban D.A."/>
            <person name="Shouche Y.S."/>
            <person name="Pawar S."/>
            <person name="Vaishampayan P."/>
            <person name="Dutt C.B."/>
            <person name="Datta G.N."/>
            <person name="Manchanda R.K."/>
            <person name="Rao U.R."/>
            <person name="Bhargava P.M."/>
            <person name="Narlikar J.V."/>
        </authorList>
    </citation>
    <scope>NUCLEOTIDE SEQUENCE [LARGE SCALE GENOMIC DNA]</scope>
    <source>
        <strain evidence="12 13">PVAS-1</strain>
    </source>
</reference>
<dbReference type="Proteomes" id="UP000288711">
    <property type="component" value="Unassembled WGS sequence"/>
</dbReference>
<dbReference type="PANTHER" id="PTHR30616">
    <property type="entry name" value="UNCHARACTERIZED PROTEIN YFIH"/>
    <property type="match status" value="1"/>
</dbReference>
<protein>
    <submittedName>
        <fullName evidence="12">Laccase domain-containing protein</fullName>
    </submittedName>
</protein>
<sequence length="243" mass="24724">MFGWRDDDAGLVRAFTDRRDGVSAAPFAGLNLGAHVGDDPTAVARNRAALEAALGLPTLWADQVHGSEVIHVTSDVLTAPRTETGAVGTGDAMVTAEPGIALGVLVADCTPVLVHDTGSCLVGVAHAGRPGMVAGVALRLVEAMRDLGAVDLRATVGPSVCGRCYEVPDEMRSAAAAVAPVSAAVTWSGTPAIDVASGVVDQLAGAGVPVEWIAGCAREEADLYSYRRDGRTGRFAGVIGRAA</sequence>
<evidence type="ECO:0000256" key="9">
    <source>
        <dbReference type="ARBA" id="ARBA00047989"/>
    </source>
</evidence>
<comment type="catalytic activity">
    <reaction evidence="9">
        <text>adenosine + H2O + H(+) = inosine + NH4(+)</text>
        <dbReference type="Rhea" id="RHEA:24408"/>
        <dbReference type="ChEBI" id="CHEBI:15377"/>
        <dbReference type="ChEBI" id="CHEBI:15378"/>
        <dbReference type="ChEBI" id="CHEBI:16335"/>
        <dbReference type="ChEBI" id="CHEBI:17596"/>
        <dbReference type="ChEBI" id="CHEBI:28938"/>
        <dbReference type="EC" id="3.5.4.4"/>
    </reaction>
    <physiologicalReaction direction="left-to-right" evidence="9">
        <dbReference type="Rhea" id="RHEA:24409"/>
    </physiologicalReaction>
</comment>
<evidence type="ECO:0000313" key="13">
    <source>
        <dbReference type="Proteomes" id="UP000288711"/>
    </source>
</evidence>
<comment type="catalytic activity">
    <reaction evidence="10">
        <text>adenosine + phosphate = alpha-D-ribose 1-phosphate + adenine</text>
        <dbReference type="Rhea" id="RHEA:27642"/>
        <dbReference type="ChEBI" id="CHEBI:16335"/>
        <dbReference type="ChEBI" id="CHEBI:16708"/>
        <dbReference type="ChEBI" id="CHEBI:43474"/>
        <dbReference type="ChEBI" id="CHEBI:57720"/>
        <dbReference type="EC" id="2.4.2.1"/>
    </reaction>
    <physiologicalReaction direction="left-to-right" evidence="10">
        <dbReference type="Rhea" id="RHEA:27643"/>
    </physiologicalReaction>
</comment>
<dbReference type="EMBL" id="PIPF01000002">
    <property type="protein sequence ID" value="RWU85131.1"/>
    <property type="molecule type" value="Genomic_DNA"/>
</dbReference>
<proteinExistence type="inferred from homology"/>
<dbReference type="InterPro" id="IPR003730">
    <property type="entry name" value="Cu_polyphenol_OxRdtase"/>
</dbReference>
<dbReference type="Pfam" id="PF02578">
    <property type="entry name" value="Cu-oxidase_4"/>
    <property type="match status" value="1"/>
</dbReference>
<dbReference type="AlphaFoldDB" id="A0A444B9V8"/>
<gene>
    <name evidence="12" type="ORF">CWN80_03005</name>
</gene>
<comment type="catalytic activity">
    <reaction evidence="11">
        <text>S-methyl-5'-thioadenosine + phosphate = 5-(methylsulfanyl)-alpha-D-ribose 1-phosphate + adenine</text>
        <dbReference type="Rhea" id="RHEA:11852"/>
        <dbReference type="ChEBI" id="CHEBI:16708"/>
        <dbReference type="ChEBI" id="CHEBI:17509"/>
        <dbReference type="ChEBI" id="CHEBI:43474"/>
        <dbReference type="ChEBI" id="CHEBI:58533"/>
        <dbReference type="EC" id="2.4.2.28"/>
    </reaction>
    <physiologicalReaction direction="left-to-right" evidence="11">
        <dbReference type="Rhea" id="RHEA:11853"/>
    </physiologicalReaction>
</comment>
<keyword evidence="4" id="KW-0808">Transferase</keyword>
<organism evidence="12 13">
    <name type="scientific">Janibacter hoylei PVAS-1</name>
    <dbReference type="NCBI Taxonomy" id="1210046"/>
    <lineage>
        <taxon>Bacteria</taxon>
        <taxon>Bacillati</taxon>
        <taxon>Actinomycetota</taxon>
        <taxon>Actinomycetes</taxon>
        <taxon>Micrococcales</taxon>
        <taxon>Intrasporangiaceae</taxon>
        <taxon>Janibacter</taxon>
    </lineage>
</organism>
<comment type="caution">
    <text evidence="12">The sequence shown here is derived from an EMBL/GenBank/DDBJ whole genome shotgun (WGS) entry which is preliminary data.</text>
</comment>
<name>A0A444B9V8_9MICO</name>
<dbReference type="OrthoDB" id="4279at2"/>
<evidence type="ECO:0000256" key="4">
    <source>
        <dbReference type="ARBA" id="ARBA00022679"/>
    </source>
</evidence>
<dbReference type="GO" id="GO:0017061">
    <property type="term" value="F:S-methyl-5-thioadenosine phosphorylase activity"/>
    <property type="evidence" value="ECO:0007669"/>
    <property type="project" value="UniProtKB-EC"/>
</dbReference>